<comment type="caution">
    <text evidence="1">The sequence shown here is derived from an EMBL/GenBank/DDBJ whole genome shotgun (WGS) entry which is preliminary data.</text>
</comment>
<evidence type="ECO:0000313" key="1">
    <source>
        <dbReference type="EMBL" id="KRX23800.1"/>
    </source>
</evidence>
<gene>
    <name evidence="1" type="ORF">T07_9149</name>
</gene>
<accession>A0A0V0SAS0</accession>
<dbReference type="AlphaFoldDB" id="A0A0V0SAS0"/>
<reference evidence="1 2" key="1">
    <citation type="submission" date="2015-01" db="EMBL/GenBank/DDBJ databases">
        <title>Evolution of Trichinella species and genotypes.</title>
        <authorList>
            <person name="Korhonen P.K."/>
            <person name="Edoardo P."/>
            <person name="Giuseppe L.R."/>
            <person name="Gasser R.B."/>
        </authorList>
    </citation>
    <scope>NUCLEOTIDE SEQUENCE [LARGE SCALE GENOMIC DNA]</scope>
    <source>
        <strain evidence="1">ISS37</strain>
    </source>
</reference>
<dbReference type="OrthoDB" id="10403193at2759"/>
<proteinExistence type="predicted"/>
<protein>
    <submittedName>
        <fullName evidence="1">Uncharacterized protein</fullName>
    </submittedName>
</protein>
<dbReference type="EMBL" id="JYDL01000021">
    <property type="protein sequence ID" value="KRX23800.1"/>
    <property type="molecule type" value="Genomic_DNA"/>
</dbReference>
<keyword evidence="2" id="KW-1185">Reference proteome</keyword>
<evidence type="ECO:0000313" key="2">
    <source>
        <dbReference type="Proteomes" id="UP000054630"/>
    </source>
</evidence>
<sequence>MLALVAGCDVIMMPITRFLLAKCKIGNVDELCLRKLKNSETLMKVVSVDVDGASLKFYHLVTGSCFNG</sequence>
<organism evidence="1 2">
    <name type="scientific">Trichinella nelsoni</name>
    <dbReference type="NCBI Taxonomy" id="6336"/>
    <lineage>
        <taxon>Eukaryota</taxon>
        <taxon>Metazoa</taxon>
        <taxon>Ecdysozoa</taxon>
        <taxon>Nematoda</taxon>
        <taxon>Enoplea</taxon>
        <taxon>Dorylaimia</taxon>
        <taxon>Trichinellida</taxon>
        <taxon>Trichinellidae</taxon>
        <taxon>Trichinella</taxon>
    </lineage>
</organism>
<dbReference type="Proteomes" id="UP000054630">
    <property type="component" value="Unassembled WGS sequence"/>
</dbReference>
<name>A0A0V0SAS0_9BILA</name>